<dbReference type="PANTHER" id="PTHR12147:SF26">
    <property type="entry name" value="PEPTIDASE M28 DOMAIN-CONTAINING PROTEIN"/>
    <property type="match status" value="1"/>
</dbReference>
<comment type="caution">
    <text evidence="2">The sequence shown here is derived from an EMBL/GenBank/DDBJ whole genome shotgun (WGS) entry which is preliminary data.</text>
</comment>
<dbReference type="EMBL" id="JADKFW010000004">
    <property type="protein sequence ID" value="MBK9716250.1"/>
    <property type="molecule type" value="Genomic_DNA"/>
</dbReference>
<organism evidence="2 3">
    <name type="scientific">Candidatus Defluviibacterium haderslevense</name>
    <dbReference type="NCBI Taxonomy" id="2981993"/>
    <lineage>
        <taxon>Bacteria</taxon>
        <taxon>Pseudomonadati</taxon>
        <taxon>Bacteroidota</taxon>
        <taxon>Saprospiria</taxon>
        <taxon>Saprospirales</taxon>
        <taxon>Saprospiraceae</taxon>
        <taxon>Candidatus Defluviibacterium</taxon>
    </lineage>
</organism>
<dbReference type="InterPro" id="IPR045175">
    <property type="entry name" value="M28_fam"/>
</dbReference>
<dbReference type="SUPFAM" id="SSF52025">
    <property type="entry name" value="PA domain"/>
    <property type="match status" value="1"/>
</dbReference>
<evidence type="ECO:0000259" key="1">
    <source>
        <dbReference type="Pfam" id="PF04389"/>
    </source>
</evidence>
<dbReference type="InterPro" id="IPR046450">
    <property type="entry name" value="PA_dom_sf"/>
</dbReference>
<name>A0A9D7S5J2_9BACT</name>
<dbReference type="Proteomes" id="UP000808349">
    <property type="component" value="Unassembled WGS sequence"/>
</dbReference>
<evidence type="ECO:0000313" key="2">
    <source>
        <dbReference type="EMBL" id="MBK9716250.1"/>
    </source>
</evidence>
<dbReference type="Gene3D" id="3.40.630.10">
    <property type="entry name" value="Zn peptidases"/>
    <property type="match status" value="2"/>
</dbReference>
<reference evidence="2 3" key="1">
    <citation type="submission" date="2020-10" db="EMBL/GenBank/DDBJ databases">
        <title>Connecting structure to function with the recovery of over 1000 high-quality activated sludge metagenome-assembled genomes encoding full-length rRNA genes using long-read sequencing.</title>
        <authorList>
            <person name="Singleton C.M."/>
            <person name="Petriglieri F."/>
            <person name="Kristensen J.M."/>
            <person name="Kirkegaard R.H."/>
            <person name="Michaelsen T.Y."/>
            <person name="Andersen M.H."/>
            <person name="Karst S.M."/>
            <person name="Dueholm M.S."/>
            <person name="Nielsen P.H."/>
            <person name="Albertsen M."/>
        </authorList>
    </citation>
    <scope>NUCLEOTIDE SEQUENCE [LARGE SCALE GENOMIC DNA]</scope>
    <source>
        <strain evidence="2">Ribe_18-Q3-R11-54_BAT3C.373</strain>
    </source>
</reference>
<accession>A0A9D7S5J2</accession>
<dbReference type="GO" id="GO:0006508">
    <property type="term" value="P:proteolysis"/>
    <property type="evidence" value="ECO:0007669"/>
    <property type="project" value="InterPro"/>
</dbReference>
<gene>
    <name evidence="2" type="ORF">IPO85_01760</name>
</gene>
<protein>
    <submittedName>
        <fullName evidence="2">M28 family peptidase</fullName>
    </submittedName>
</protein>
<dbReference type="CDD" id="cd03877">
    <property type="entry name" value="M28_like"/>
    <property type="match status" value="1"/>
</dbReference>
<dbReference type="SUPFAM" id="SSF53187">
    <property type="entry name" value="Zn-dependent exopeptidases"/>
    <property type="match status" value="1"/>
</dbReference>
<dbReference type="PANTHER" id="PTHR12147">
    <property type="entry name" value="METALLOPEPTIDASE M28 FAMILY MEMBER"/>
    <property type="match status" value="1"/>
</dbReference>
<evidence type="ECO:0000313" key="3">
    <source>
        <dbReference type="Proteomes" id="UP000808349"/>
    </source>
</evidence>
<dbReference type="Pfam" id="PF04389">
    <property type="entry name" value="Peptidase_M28"/>
    <property type="match status" value="1"/>
</dbReference>
<dbReference type="InterPro" id="IPR007484">
    <property type="entry name" value="Peptidase_M28"/>
</dbReference>
<proteinExistence type="predicted"/>
<feature type="domain" description="Peptidase M28" evidence="1">
    <location>
        <begin position="308"/>
        <end position="517"/>
    </location>
</feature>
<dbReference type="GO" id="GO:0008235">
    <property type="term" value="F:metalloexopeptidase activity"/>
    <property type="evidence" value="ECO:0007669"/>
    <property type="project" value="InterPro"/>
</dbReference>
<dbReference type="AlphaFoldDB" id="A0A9D7S5J2"/>
<sequence length="535" mass="61177">MKVYLFLSGLFLNLCLFGQNKYISSVSIPDSTKKISKDSATQFAEIIQASEMKRMVYYLASDSCEGRELGTKGNDRAADYIAHEIEQNGIPKFGLNPSYFQPVNFKWISWDNIKLSINDFEYKHMWDYLSIPRENKNLNVNTDEIVFLGYGIETSKYNDYKNLNLKDKVIIIYNGEPTTKEGKSYLTGSSIPSSWSLNLDLKLDAAKRHGVKCILIIEDKFKELVDLNRLKVLSPTVVLDIDEKPENEIVNVIHLSPWVTTKLLGSSLKKLIKNRDKIKRTGRPQSLVIKTKLGIEQHKLEQQVIGRNILAYIEGTDKKDEVLIISAHYDHIGMRGKDVFNGADDNASGTTTVTQIAKAMQYAKSIGKGPRRSVLCLLVTGEEKGLLGSMYYVNNPVFPLSSTIADINIDMVGRIDDKYKPNGNYVYVIGSDRLSSKLHEYNESINAQYSHIIMDYTYNAENDINRYYYRSDHYNFAEKLIPAIFFFNGTHEDYHRIGDDPEKIDFNKMEKIGRHIFLLAWKLANAEKRISVDRK</sequence>